<dbReference type="InParanoid" id="A0A2P6NYV7"/>
<evidence type="ECO:0000313" key="3">
    <source>
        <dbReference type="EMBL" id="PRP89135.1"/>
    </source>
</evidence>
<evidence type="ECO:0000256" key="2">
    <source>
        <dbReference type="SAM" id="Phobius"/>
    </source>
</evidence>
<feature type="transmembrane region" description="Helical" evidence="2">
    <location>
        <begin position="106"/>
        <end position="127"/>
    </location>
</feature>
<dbReference type="Proteomes" id="UP000241769">
    <property type="component" value="Unassembled WGS sequence"/>
</dbReference>
<feature type="compositionally biased region" description="Low complexity" evidence="1">
    <location>
        <begin position="334"/>
        <end position="361"/>
    </location>
</feature>
<feature type="transmembrane region" description="Helical" evidence="2">
    <location>
        <begin position="139"/>
        <end position="158"/>
    </location>
</feature>
<dbReference type="AlphaFoldDB" id="A0A2P6NYV7"/>
<evidence type="ECO:0000256" key="1">
    <source>
        <dbReference type="SAM" id="MobiDB-lite"/>
    </source>
</evidence>
<name>A0A2P6NYV7_9EUKA</name>
<dbReference type="FunCoup" id="A0A2P6NYV7">
    <property type="interactions" value="10"/>
</dbReference>
<accession>A0A2P6NYV7</accession>
<sequence>MTNLPRTYSSDNSKIRDEQDEKGLCSATGQTINTTTQQVTPAYSCVCQLYYGGAACDVPWYTDVGFMRVVTAYQVFTVVCFGIVLLWSSYELYLVLRFAPHERLSLVTYAFSAITFGCVCRAVITAVDPNRIKLILPNIAYRLLASLPVVVWFSVGLAGDIFWLEKSIRIEGYRPLKVFKYLLLVSTIIFCITIIAVTTAPNTVQTTVAPNRYLPLVRVIYNAVTIVMGLLYCITTIILGVKLQQHVTILRKSAPHLPLRRMMIQIGLIAFFLGAFFVTTVVDMAIGTLYREYYLSIQWTMRVEELGTIICLLSLFSRRSFEEKNSSVPMSPATSQYPPGTTYTSSSSESMSGDTDAFNPE</sequence>
<proteinExistence type="predicted"/>
<keyword evidence="2" id="KW-0472">Membrane</keyword>
<keyword evidence="4" id="KW-1185">Reference proteome</keyword>
<feature type="transmembrane region" description="Helical" evidence="2">
    <location>
        <begin position="262"/>
        <end position="290"/>
    </location>
</feature>
<reference evidence="3 4" key="1">
    <citation type="journal article" date="2018" name="Genome Biol. Evol.">
        <title>Multiple Roots of Fruiting Body Formation in Amoebozoa.</title>
        <authorList>
            <person name="Hillmann F."/>
            <person name="Forbes G."/>
            <person name="Novohradska S."/>
            <person name="Ferling I."/>
            <person name="Riege K."/>
            <person name="Groth M."/>
            <person name="Westermann M."/>
            <person name="Marz M."/>
            <person name="Spaller T."/>
            <person name="Winckler T."/>
            <person name="Schaap P."/>
            <person name="Glockner G."/>
        </authorList>
    </citation>
    <scope>NUCLEOTIDE SEQUENCE [LARGE SCALE GENOMIC DNA]</scope>
    <source>
        <strain evidence="3 4">Jena</strain>
    </source>
</reference>
<keyword evidence="2" id="KW-1133">Transmembrane helix</keyword>
<feature type="transmembrane region" description="Helical" evidence="2">
    <location>
        <begin position="72"/>
        <end position="94"/>
    </location>
</feature>
<comment type="caution">
    <text evidence="3">The sequence shown here is derived from an EMBL/GenBank/DDBJ whole genome shotgun (WGS) entry which is preliminary data.</text>
</comment>
<feature type="transmembrane region" description="Helical" evidence="2">
    <location>
        <begin position="178"/>
        <end position="199"/>
    </location>
</feature>
<keyword evidence="2" id="KW-0812">Transmembrane</keyword>
<organism evidence="3 4">
    <name type="scientific">Planoprotostelium fungivorum</name>
    <dbReference type="NCBI Taxonomy" id="1890364"/>
    <lineage>
        <taxon>Eukaryota</taxon>
        <taxon>Amoebozoa</taxon>
        <taxon>Evosea</taxon>
        <taxon>Variosea</taxon>
        <taxon>Cavosteliida</taxon>
        <taxon>Cavosteliaceae</taxon>
        <taxon>Planoprotostelium</taxon>
    </lineage>
</organism>
<dbReference type="EMBL" id="MDYQ01000005">
    <property type="protein sequence ID" value="PRP89135.1"/>
    <property type="molecule type" value="Genomic_DNA"/>
</dbReference>
<evidence type="ECO:0000313" key="4">
    <source>
        <dbReference type="Proteomes" id="UP000241769"/>
    </source>
</evidence>
<feature type="transmembrane region" description="Helical" evidence="2">
    <location>
        <begin position="219"/>
        <end position="241"/>
    </location>
</feature>
<gene>
    <name evidence="3" type="ORF">PROFUN_01855</name>
</gene>
<feature type="region of interest" description="Disordered" evidence="1">
    <location>
        <begin position="325"/>
        <end position="361"/>
    </location>
</feature>
<protein>
    <submittedName>
        <fullName evidence="3">Uncharacterized protein</fullName>
    </submittedName>
</protein>